<organism evidence="6 7">
    <name type="scientific">Dendrobium catenatum</name>
    <dbReference type="NCBI Taxonomy" id="906689"/>
    <lineage>
        <taxon>Eukaryota</taxon>
        <taxon>Viridiplantae</taxon>
        <taxon>Streptophyta</taxon>
        <taxon>Embryophyta</taxon>
        <taxon>Tracheophyta</taxon>
        <taxon>Spermatophyta</taxon>
        <taxon>Magnoliopsida</taxon>
        <taxon>Liliopsida</taxon>
        <taxon>Asparagales</taxon>
        <taxon>Orchidaceae</taxon>
        <taxon>Epidendroideae</taxon>
        <taxon>Malaxideae</taxon>
        <taxon>Dendrobiinae</taxon>
        <taxon>Dendrobium</taxon>
    </lineage>
</organism>
<proteinExistence type="inferred from homology"/>
<dbReference type="Proteomes" id="UP000233837">
    <property type="component" value="Unassembled WGS sequence"/>
</dbReference>
<dbReference type="Pfam" id="PF01343">
    <property type="entry name" value="Peptidase_S49"/>
    <property type="match status" value="1"/>
</dbReference>
<evidence type="ECO:0000256" key="4">
    <source>
        <dbReference type="ARBA" id="ARBA00022825"/>
    </source>
</evidence>
<sequence>MTVDEMEQVAQGRVWTGKLATSLGLVDAIGGFSRAVAIAKQKANIPQDRQVRLVEISRPSPSLPELVSSIGSSIFGLERTMKEMLQDVASFGSVQARMEGIMFERLEKPDYANPIFSLLKDYFSSF</sequence>
<evidence type="ECO:0000256" key="1">
    <source>
        <dbReference type="ARBA" id="ARBA00008683"/>
    </source>
</evidence>
<dbReference type="GO" id="GO:0006508">
    <property type="term" value="P:proteolysis"/>
    <property type="evidence" value="ECO:0007669"/>
    <property type="project" value="UniProtKB-KW"/>
</dbReference>
<dbReference type="STRING" id="906689.A0A2I0VYT5"/>
<evidence type="ECO:0000259" key="5">
    <source>
        <dbReference type="Pfam" id="PF01343"/>
    </source>
</evidence>
<evidence type="ECO:0000313" key="7">
    <source>
        <dbReference type="Proteomes" id="UP000233837"/>
    </source>
</evidence>
<dbReference type="GO" id="GO:0008236">
    <property type="term" value="F:serine-type peptidase activity"/>
    <property type="evidence" value="ECO:0007669"/>
    <property type="project" value="UniProtKB-KW"/>
</dbReference>
<name>A0A2I0VYT5_9ASPA</name>
<keyword evidence="3" id="KW-0378">Hydrolase</keyword>
<accession>A0A2I0VYT5</accession>
<dbReference type="Gene3D" id="3.90.226.10">
    <property type="entry name" value="2-enoyl-CoA Hydratase, Chain A, domain 1"/>
    <property type="match status" value="1"/>
</dbReference>
<evidence type="ECO:0000256" key="3">
    <source>
        <dbReference type="ARBA" id="ARBA00022801"/>
    </source>
</evidence>
<dbReference type="AlphaFoldDB" id="A0A2I0VYT5"/>
<keyword evidence="2 6" id="KW-0645">Protease</keyword>
<feature type="domain" description="Peptidase S49" evidence="5">
    <location>
        <begin position="1"/>
        <end position="45"/>
    </location>
</feature>
<dbReference type="PANTHER" id="PTHR33209:SF1">
    <property type="entry name" value="PEPTIDASE S49 DOMAIN-CONTAINING PROTEIN"/>
    <property type="match status" value="1"/>
</dbReference>
<keyword evidence="7" id="KW-1185">Reference proteome</keyword>
<evidence type="ECO:0000256" key="2">
    <source>
        <dbReference type="ARBA" id="ARBA00022670"/>
    </source>
</evidence>
<evidence type="ECO:0000313" key="6">
    <source>
        <dbReference type="EMBL" id="PKU68575.1"/>
    </source>
</evidence>
<dbReference type="PANTHER" id="PTHR33209">
    <property type="entry name" value="PROTEASE 4"/>
    <property type="match status" value="1"/>
</dbReference>
<reference evidence="6 7" key="2">
    <citation type="journal article" date="2017" name="Nature">
        <title>The Apostasia genome and the evolution of orchids.</title>
        <authorList>
            <person name="Zhang G.Q."/>
            <person name="Liu K.W."/>
            <person name="Li Z."/>
            <person name="Lohaus R."/>
            <person name="Hsiao Y.Y."/>
            <person name="Niu S.C."/>
            <person name="Wang J.Y."/>
            <person name="Lin Y.C."/>
            <person name="Xu Q."/>
            <person name="Chen L.J."/>
            <person name="Yoshida K."/>
            <person name="Fujiwara S."/>
            <person name="Wang Z.W."/>
            <person name="Zhang Y.Q."/>
            <person name="Mitsuda N."/>
            <person name="Wang M."/>
            <person name="Liu G.H."/>
            <person name="Pecoraro L."/>
            <person name="Huang H.X."/>
            <person name="Xiao X.J."/>
            <person name="Lin M."/>
            <person name="Wu X.Y."/>
            <person name="Wu W.L."/>
            <person name="Chen Y.Y."/>
            <person name="Chang S.B."/>
            <person name="Sakamoto S."/>
            <person name="Ohme-Takagi M."/>
            <person name="Yagi M."/>
            <person name="Zeng S.J."/>
            <person name="Shen C.Y."/>
            <person name="Yeh C.M."/>
            <person name="Luo Y.B."/>
            <person name="Tsai W.C."/>
            <person name="Van de Peer Y."/>
            <person name="Liu Z.J."/>
        </authorList>
    </citation>
    <scope>NUCLEOTIDE SEQUENCE [LARGE SCALE GENOMIC DNA]</scope>
    <source>
        <tissue evidence="6">The whole plant</tissue>
    </source>
</reference>
<reference evidence="6 7" key="1">
    <citation type="journal article" date="2016" name="Sci. Rep.">
        <title>The Dendrobium catenatum Lindl. genome sequence provides insights into polysaccharide synthase, floral development and adaptive evolution.</title>
        <authorList>
            <person name="Zhang G.Q."/>
            <person name="Xu Q."/>
            <person name="Bian C."/>
            <person name="Tsai W.C."/>
            <person name="Yeh C.M."/>
            <person name="Liu K.W."/>
            <person name="Yoshida K."/>
            <person name="Zhang L.S."/>
            <person name="Chang S.B."/>
            <person name="Chen F."/>
            <person name="Shi Y."/>
            <person name="Su Y.Y."/>
            <person name="Zhang Y.Q."/>
            <person name="Chen L.J."/>
            <person name="Yin Y."/>
            <person name="Lin M."/>
            <person name="Huang H."/>
            <person name="Deng H."/>
            <person name="Wang Z.W."/>
            <person name="Zhu S.L."/>
            <person name="Zhao X."/>
            <person name="Deng C."/>
            <person name="Niu S.C."/>
            <person name="Huang J."/>
            <person name="Wang M."/>
            <person name="Liu G.H."/>
            <person name="Yang H.J."/>
            <person name="Xiao X.J."/>
            <person name="Hsiao Y.Y."/>
            <person name="Wu W.L."/>
            <person name="Chen Y.Y."/>
            <person name="Mitsuda N."/>
            <person name="Ohme-Takagi M."/>
            <person name="Luo Y.B."/>
            <person name="Van de Peer Y."/>
            <person name="Liu Z.J."/>
        </authorList>
    </citation>
    <scope>NUCLEOTIDE SEQUENCE [LARGE SCALE GENOMIC DNA]</scope>
    <source>
        <tissue evidence="6">The whole plant</tissue>
    </source>
</reference>
<keyword evidence="4" id="KW-0720">Serine protease</keyword>
<dbReference type="InterPro" id="IPR002142">
    <property type="entry name" value="Peptidase_S49"/>
</dbReference>
<dbReference type="EMBL" id="KZ503079">
    <property type="protein sequence ID" value="PKU68575.1"/>
    <property type="molecule type" value="Genomic_DNA"/>
</dbReference>
<gene>
    <name evidence="6" type="ORF">MA16_Dca027468</name>
</gene>
<protein>
    <submittedName>
        <fullName evidence="6">Protease IV</fullName>
    </submittedName>
</protein>
<comment type="similarity">
    <text evidence="1">Belongs to the peptidase S49 family.</text>
</comment>